<accession>A0A9N9PY78</accession>
<feature type="region of interest" description="Disordered" evidence="1">
    <location>
        <begin position="95"/>
        <end position="116"/>
    </location>
</feature>
<feature type="compositionally biased region" description="Basic and acidic residues" evidence="1">
    <location>
        <begin position="505"/>
        <end position="523"/>
    </location>
</feature>
<reference evidence="2" key="1">
    <citation type="submission" date="2021-07" db="EMBL/GenBank/DDBJ databases">
        <authorList>
            <person name="Durling M."/>
        </authorList>
    </citation>
    <scope>NUCLEOTIDE SEQUENCE</scope>
</reference>
<dbReference type="Proteomes" id="UP000696280">
    <property type="component" value="Unassembled WGS sequence"/>
</dbReference>
<organism evidence="2 3">
    <name type="scientific">Hymenoscyphus fraxineus</name>
    <dbReference type="NCBI Taxonomy" id="746836"/>
    <lineage>
        <taxon>Eukaryota</taxon>
        <taxon>Fungi</taxon>
        <taxon>Dikarya</taxon>
        <taxon>Ascomycota</taxon>
        <taxon>Pezizomycotina</taxon>
        <taxon>Leotiomycetes</taxon>
        <taxon>Helotiales</taxon>
        <taxon>Helotiaceae</taxon>
        <taxon>Hymenoscyphus</taxon>
    </lineage>
</organism>
<comment type="caution">
    <text evidence="2">The sequence shown here is derived from an EMBL/GenBank/DDBJ whole genome shotgun (WGS) entry which is preliminary data.</text>
</comment>
<dbReference type="AlphaFoldDB" id="A0A9N9PY78"/>
<proteinExistence type="predicted"/>
<evidence type="ECO:0000256" key="1">
    <source>
        <dbReference type="SAM" id="MobiDB-lite"/>
    </source>
</evidence>
<feature type="region of interest" description="Disordered" evidence="1">
    <location>
        <begin position="244"/>
        <end position="568"/>
    </location>
</feature>
<feature type="compositionally biased region" description="Acidic residues" evidence="1">
    <location>
        <begin position="283"/>
        <end position="294"/>
    </location>
</feature>
<sequence length="568" mass="62749">MAQSEAPSKSEAEYTRLHITPFEPNLLKAILPPSILPNARNISYHTIATFPEKAYGFVDLPVMDAEKIKKKLNGAILKGTKVRVEKARPEKEGVPVVEEEGKMSKKEKKLSKKRKRDDTIPAAEILDRSVKRGWTTPLATAYSKDKEKRVNKSKFTTGPECLFKTVVPANVATGSKAAATDKVERKRHKAGKEAIVHEFAKTTKYATFLRSTAAGNKKISAEFVEGKGWVDEDGNVIEEVTIKMVKTSESKKPESKSEAVAEDESESESDSSDGDSNDSASSSDEDENGEDQKEEQDKMSIGKPDLPVSNPASTSAPPTVEDSETSSSGSSSEESESDSDSEDSDSSKAESDEEKESSSESENETVDSKPASRPQSSSGAPLNLSIKIPVPEITTTPVPPTEVHPLEALFKRPKPDNKDLAPKPAPSSFSFFGADDDIDEDMEEESQDKVPLTPFTQRDFEYRGMRSAAPTPDTAHANKKFLWPSVHDEDVDDDHTPTSPTRQQKKGESSKAKPKDSKVKEEGAAPETDFQKWFYENRGDTNRAWKKRRKVVGKEKRHRENKKRSERV</sequence>
<evidence type="ECO:0000313" key="3">
    <source>
        <dbReference type="Proteomes" id="UP000696280"/>
    </source>
</evidence>
<feature type="compositionally biased region" description="Basic and acidic residues" evidence="1">
    <location>
        <begin position="409"/>
        <end position="421"/>
    </location>
</feature>
<feature type="compositionally biased region" description="Acidic residues" evidence="1">
    <location>
        <begin position="333"/>
        <end position="344"/>
    </location>
</feature>
<dbReference type="EMBL" id="CAJVRL010000092">
    <property type="protein sequence ID" value="CAG8959663.1"/>
    <property type="molecule type" value="Genomic_DNA"/>
</dbReference>
<feature type="compositionally biased region" description="Basic and acidic residues" evidence="1">
    <location>
        <begin position="95"/>
        <end position="104"/>
    </location>
</feature>
<protein>
    <submittedName>
        <fullName evidence="2">Uncharacterized protein</fullName>
    </submittedName>
</protein>
<feature type="compositionally biased region" description="Acidic residues" evidence="1">
    <location>
        <begin position="434"/>
        <end position="446"/>
    </location>
</feature>
<keyword evidence="3" id="KW-1185">Reference proteome</keyword>
<feature type="compositionally biased region" description="Basic residues" evidence="1">
    <location>
        <begin position="544"/>
        <end position="568"/>
    </location>
</feature>
<feature type="compositionally biased region" description="Basic residues" evidence="1">
    <location>
        <begin position="105"/>
        <end position="115"/>
    </location>
</feature>
<name>A0A9N9PY78_9HELO</name>
<evidence type="ECO:0000313" key="2">
    <source>
        <dbReference type="EMBL" id="CAG8959663.1"/>
    </source>
</evidence>
<gene>
    <name evidence="2" type="ORF">HYFRA_00001566</name>
</gene>
<feature type="compositionally biased region" description="Acidic residues" evidence="1">
    <location>
        <begin position="260"/>
        <end position="276"/>
    </location>
</feature>
<dbReference type="OrthoDB" id="3595585at2759"/>
<feature type="compositionally biased region" description="Acidic residues" evidence="1">
    <location>
        <begin position="351"/>
        <end position="365"/>
    </location>
</feature>
<feature type="compositionally biased region" description="Basic and acidic residues" evidence="1">
    <location>
        <begin position="246"/>
        <end position="259"/>
    </location>
</feature>